<dbReference type="KEGG" id="amog:QRX60_36760"/>
<reference evidence="1 2" key="1">
    <citation type="submission" date="2023-06" db="EMBL/GenBank/DDBJ databases">
        <authorList>
            <person name="Oyuntsetseg B."/>
            <person name="Kim S.B."/>
        </authorList>
    </citation>
    <scope>NUCLEOTIDE SEQUENCE [LARGE SCALE GENOMIC DNA]</scope>
    <source>
        <strain evidence="1 2">4-36</strain>
    </source>
</reference>
<evidence type="ECO:0000313" key="1">
    <source>
        <dbReference type="EMBL" id="WIX99567.1"/>
    </source>
</evidence>
<sequence>MPDHIDFTRMLLLAVDAWRYGSRDGQQQFDLQQALTTAVDAAGAAAGLDPAAWHRQPAGDGFLDFIADSGAELALVDPFVRELDAWLGRFNHDRLPNARLRLRLAIHHGGAVPAACGYAADGPVHVCRLRDAKPSRAALALVPEANLVQVLSEPIFGSVRQRLTTLSAADFTPVLVDEPEKEFREKAWIRVPGVSAERLSRLIEPEDLTIWVAPAAGSEGARAAALASFDAAGIPRPDHVPGTGDAFVVPLSSAVSGDFVLGVWVHHLHEAVGTSGRVTVSVGIAAGRDLDAARRLATGEPASAVLAGVADAPVVVVVSEAVHRRFVAGSGAGMVHPDSYRRTGTEPESWLRVPGYAMAPHASSARQTKATAPPAHTAGVVNGPVSNIGSAVIHGSYVNGPVYHGNGLFG</sequence>
<proteinExistence type="predicted"/>
<dbReference type="AlphaFoldDB" id="A0A9Y2NHC6"/>
<organism evidence="1 2">
    <name type="scientific">Amycolatopsis mongoliensis</name>
    <dbReference type="NCBI Taxonomy" id="715475"/>
    <lineage>
        <taxon>Bacteria</taxon>
        <taxon>Bacillati</taxon>
        <taxon>Actinomycetota</taxon>
        <taxon>Actinomycetes</taxon>
        <taxon>Pseudonocardiales</taxon>
        <taxon>Pseudonocardiaceae</taxon>
        <taxon>Amycolatopsis</taxon>
    </lineage>
</organism>
<accession>A0A9Y2NHC6</accession>
<protein>
    <submittedName>
        <fullName evidence="1">Uncharacterized protein</fullName>
    </submittedName>
</protein>
<gene>
    <name evidence="1" type="ORF">QRX60_36760</name>
</gene>
<dbReference type="RefSeq" id="WP_285996049.1">
    <property type="nucleotide sequence ID" value="NZ_CP127295.1"/>
</dbReference>
<dbReference type="EMBL" id="CP127295">
    <property type="protein sequence ID" value="WIX99567.1"/>
    <property type="molecule type" value="Genomic_DNA"/>
</dbReference>
<name>A0A9Y2NHC6_9PSEU</name>
<keyword evidence="2" id="KW-1185">Reference proteome</keyword>
<dbReference type="Proteomes" id="UP001239397">
    <property type="component" value="Chromosome"/>
</dbReference>
<evidence type="ECO:0000313" key="2">
    <source>
        <dbReference type="Proteomes" id="UP001239397"/>
    </source>
</evidence>